<feature type="domain" description="GmrSD restriction endonucleases C-terminal" evidence="2">
    <location>
        <begin position="123"/>
        <end position="226"/>
    </location>
</feature>
<evidence type="ECO:0000259" key="2">
    <source>
        <dbReference type="Pfam" id="PF07510"/>
    </source>
</evidence>
<protein>
    <submittedName>
        <fullName evidence="3">HNH endonuclease</fullName>
    </submittedName>
</protein>
<dbReference type="Proteomes" id="UP000315303">
    <property type="component" value="Unassembled WGS sequence"/>
</dbReference>
<evidence type="ECO:0000256" key="1">
    <source>
        <dbReference type="SAM" id="SignalP"/>
    </source>
</evidence>
<dbReference type="GO" id="GO:0004519">
    <property type="term" value="F:endonuclease activity"/>
    <property type="evidence" value="ECO:0007669"/>
    <property type="project" value="UniProtKB-KW"/>
</dbReference>
<keyword evidence="3" id="KW-0255">Endonuclease</keyword>
<dbReference type="RefSeq" id="WP_140601244.1">
    <property type="nucleotide sequence ID" value="NZ_SAWY01000003.1"/>
</dbReference>
<proteinExistence type="predicted"/>
<keyword evidence="4" id="KW-1185">Reference proteome</keyword>
<name>A0A502L5U6_9GAMM</name>
<organism evidence="3 4">
    <name type="scientific">Litorilituus lipolyticus</name>
    <dbReference type="NCBI Taxonomy" id="2491017"/>
    <lineage>
        <taxon>Bacteria</taxon>
        <taxon>Pseudomonadati</taxon>
        <taxon>Pseudomonadota</taxon>
        <taxon>Gammaproteobacteria</taxon>
        <taxon>Alteromonadales</taxon>
        <taxon>Colwelliaceae</taxon>
        <taxon>Litorilituus</taxon>
    </lineage>
</organism>
<keyword evidence="1" id="KW-0732">Signal</keyword>
<gene>
    <name evidence="3" type="ORF">EPA86_01650</name>
</gene>
<dbReference type="InterPro" id="IPR011089">
    <property type="entry name" value="GmrSD_C"/>
</dbReference>
<dbReference type="EMBL" id="SAWY01000003">
    <property type="protein sequence ID" value="TPH18494.1"/>
    <property type="molecule type" value="Genomic_DNA"/>
</dbReference>
<evidence type="ECO:0000313" key="3">
    <source>
        <dbReference type="EMBL" id="TPH18494.1"/>
    </source>
</evidence>
<evidence type="ECO:0000313" key="4">
    <source>
        <dbReference type="Proteomes" id="UP000315303"/>
    </source>
</evidence>
<feature type="signal peptide" evidence="1">
    <location>
        <begin position="1"/>
        <end position="18"/>
    </location>
</feature>
<sequence length="275" mass="32087">MKSSLLALTILFSTSLLAEDFSRKTFPHWVPYTVYYLEFKRDREPDYFYTGDLRGIPAFKNVTGLRFTGKHDKTKLEQFLMPEDINQLVRAEGRYSACRLDTRQYVLVSQGRKVVVRKADKGNDCKIFSGEWVDYYSRKKLTDPSLIDIDHVVPLKEAWDSGANEWPVLKRLIFANDPRNLVITSAGTNRSKSSSNMDDWLPDFTEQYTCYYINKYSRVKHWWGLTFEDDEIDVVEDWEGENYETSRGKSSECRINSVLNEDLFGTSLKETVLVR</sequence>
<comment type="caution">
    <text evidence="3">The sequence shown here is derived from an EMBL/GenBank/DDBJ whole genome shotgun (WGS) entry which is preliminary data.</text>
</comment>
<dbReference type="Pfam" id="PF07510">
    <property type="entry name" value="GmrSD_C"/>
    <property type="match status" value="1"/>
</dbReference>
<reference evidence="3 4" key="1">
    <citation type="submission" date="2019-01" db="EMBL/GenBank/DDBJ databases">
        <title>Litorilituus lipolytica sp. nov., isolated from intertidal sand of the Yellow Sea in China.</title>
        <authorList>
            <person name="Liu A."/>
        </authorList>
    </citation>
    <scope>NUCLEOTIDE SEQUENCE [LARGE SCALE GENOMIC DNA]</scope>
    <source>
        <strain evidence="3 4">RZ04</strain>
    </source>
</reference>
<dbReference type="OrthoDB" id="5196645at2"/>
<dbReference type="AlphaFoldDB" id="A0A502L5U6"/>
<keyword evidence="3" id="KW-0540">Nuclease</keyword>
<feature type="chain" id="PRO_5021230602" evidence="1">
    <location>
        <begin position="19"/>
        <end position="275"/>
    </location>
</feature>
<keyword evidence="3" id="KW-0378">Hydrolase</keyword>
<accession>A0A502L5U6</accession>